<dbReference type="Gene3D" id="3.30.420.40">
    <property type="match status" value="2"/>
</dbReference>
<comment type="similarity">
    <text evidence="14 16">Belongs to the type III pantothenate kinase family.</text>
</comment>
<comment type="cofactor">
    <cofactor evidence="16">
        <name>NH4(+)</name>
        <dbReference type="ChEBI" id="CHEBI:28938"/>
    </cofactor>
    <cofactor evidence="16">
        <name>K(+)</name>
        <dbReference type="ChEBI" id="CHEBI:29103"/>
    </cofactor>
    <text evidence="16">A monovalent cation. Ammonium or potassium.</text>
</comment>
<dbReference type="GO" id="GO:0004594">
    <property type="term" value="F:pantothenate kinase activity"/>
    <property type="evidence" value="ECO:0007669"/>
    <property type="project" value="UniProtKB-UniRule"/>
</dbReference>
<evidence type="ECO:0000256" key="5">
    <source>
        <dbReference type="ARBA" id="ARBA00011738"/>
    </source>
</evidence>
<dbReference type="AlphaFoldDB" id="A0A1G4VWG8"/>
<keyword evidence="13 16" id="KW-0173">Coenzyme A biosynthesis</keyword>
<dbReference type="PANTHER" id="PTHR34265:SF1">
    <property type="entry name" value="TYPE III PANTOTHENATE KINASE"/>
    <property type="match status" value="1"/>
</dbReference>
<feature type="binding site" evidence="16">
    <location>
        <position position="130"/>
    </location>
    <ligand>
        <name>ATP</name>
        <dbReference type="ChEBI" id="CHEBI:30616"/>
    </ligand>
</feature>
<keyword evidence="8 16" id="KW-0808">Transferase</keyword>
<evidence type="ECO:0000256" key="16">
    <source>
        <dbReference type="HAMAP-Rule" id="MF_01274"/>
    </source>
</evidence>
<dbReference type="GO" id="GO:0046872">
    <property type="term" value="F:metal ion binding"/>
    <property type="evidence" value="ECO:0007669"/>
    <property type="project" value="UniProtKB-KW"/>
</dbReference>
<dbReference type="HAMAP" id="MF_01274">
    <property type="entry name" value="Pantothen_kinase_3"/>
    <property type="match status" value="1"/>
</dbReference>
<gene>
    <name evidence="16" type="primary">coaX</name>
    <name evidence="17" type="ORF">SAMN02927925_01885</name>
</gene>
<proteinExistence type="inferred from homology"/>
<evidence type="ECO:0000256" key="4">
    <source>
        <dbReference type="ARBA" id="ARBA00005225"/>
    </source>
</evidence>
<feature type="binding site" evidence="16">
    <location>
        <position position="97"/>
    </location>
    <ligand>
        <name>substrate</name>
    </ligand>
</feature>
<comment type="catalytic activity">
    <reaction evidence="1 16">
        <text>(R)-pantothenate + ATP = (R)-4'-phosphopantothenate + ADP + H(+)</text>
        <dbReference type="Rhea" id="RHEA:16373"/>
        <dbReference type="ChEBI" id="CHEBI:10986"/>
        <dbReference type="ChEBI" id="CHEBI:15378"/>
        <dbReference type="ChEBI" id="CHEBI:29032"/>
        <dbReference type="ChEBI" id="CHEBI:30616"/>
        <dbReference type="ChEBI" id="CHEBI:456216"/>
        <dbReference type="EC" id="2.7.1.33"/>
    </reaction>
</comment>
<evidence type="ECO:0000256" key="12">
    <source>
        <dbReference type="ARBA" id="ARBA00022958"/>
    </source>
</evidence>
<dbReference type="SUPFAM" id="SSF53067">
    <property type="entry name" value="Actin-like ATPase domain"/>
    <property type="match status" value="2"/>
</dbReference>
<feature type="binding site" evidence="16">
    <location>
        <position position="182"/>
    </location>
    <ligand>
        <name>substrate</name>
    </ligand>
</feature>
<dbReference type="STRING" id="329186.SAMN02927925_01885"/>
<dbReference type="UniPathway" id="UPA00241">
    <property type="reaction ID" value="UER00352"/>
</dbReference>
<keyword evidence="7 16" id="KW-0963">Cytoplasm</keyword>
<keyword evidence="9 16" id="KW-0547">Nucleotide-binding</keyword>
<comment type="cofactor">
    <cofactor evidence="2">
        <name>K(+)</name>
        <dbReference type="ChEBI" id="CHEBI:29103"/>
    </cofactor>
</comment>
<dbReference type="PANTHER" id="PTHR34265">
    <property type="entry name" value="TYPE III PANTOTHENATE KINASE"/>
    <property type="match status" value="1"/>
</dbReference>
<evidence type="ECO:0000256" key="3">
    <source>
        <dbReference type="ARBA" id="ARBA00004496"/>
    </source>
</evidence>
<organism evidence="17 18">
    <name type="scientific">Flavobacterium saliperosum</name>
    <dbReference type="NCBI Taxonomy" id="329186"/>
    <lineage>
        <taxon>Bacteria</taxon>
        <taxon>Pseudomonadati</taxon>
        <taxon>Bacteroidota</taxon>
        <taxon>Flavobacteriia</taxon>
        <taxon>Flavobacteriales</taxon>
        <taxon>Flavobacteriaceae</taxon>
        <taxon>Flavobacterium</taxon>
    </lineage>
</organism>
<dbReference type="CDD" id="cd24015">
    <property type="entry name" value="ASKHA_NBD_PanK-III"/>
    <property type="match status" value="1"/>
</dbReference>
<keyword evidence="12 16" id="KW-0630">Potassium</keyword>
<comment type="subunit">
    <text evidence="5 16">Homodimer.</text>
</comment>
<protein>
    <recommendedName>
        <fullName evidence="15 16">Type III pantothenate kinase</fullName>
        <ecNumber evidence="6 16">2.7.1.33</ecNumber>
    </recommendedName>
    <alternativeName>
        <fullName evidence="16">PanK-III</fullName>
    </alternativeName>
    <alternativeName>
        <fullName evidence="16">Pantothenic acid kinase</fullName>
    </alternativeName>
</protein>
<feature type="binding site" evidence="16">
    <location>
        <position position="127"/>
    </location>
    <ligand>
        <name>K(+)</name>
        <dbReference type="ChEBI" id="CHEBI:29103"/>
    </ligand>
</feature>
<evidence type="ECO:0000256" key="1">
    <source>
        <dbReference type="ARBA" id="ARBA00001206"/>
    </source>
</evidence>
<evidence type="ECO:0000256" key="2">
    <source>
        <dbReference type="ARBA" id="ARBA00001958"/>
    </source>
</evidence>
<dbReference type="GO" id="GO:0005524">
    <property type="term" value="F:ATP binding"/>
    <property type="evidence" value="ECO:0007669"/>
    <property type="project" value="UniProtKB-UniRule"/>
</dbReference>
<evidence type="ECO:0000256" key="15">
    <source>
        <dbReference type="ARBA" id="ARBA00040883"/>
    </source>
</evidence>
<name>A0A1G4VWG8_9FLAO</name>
<keyword evidence="16" id="KW-0479">Metal-binding</keyword>
<reference evidence="17 18" key="1">
    <citation type="submission" date="2016-10" db="EMBL/GenBank/DDBJ databases">
        <authorList>
            <person name="de Groot N.N."/>
        </authorList>
    </citation>
    <scope>NUCLEOTIDE SEQUENCE [LARGE SCALE GENOMIC DNA]</scope>
    <source>
        <strain evidence="17 18">CGMCC 1.3801</strain>
    </source>
</reference>
<dbReference type="InterPro" id="IPR043129">
    <property type="entry name" value="ATPase_NBD"/>
</dbReference>
<comment type="function">
    <text evidence="16">Catalyzes the phosphorylation of pantothenate (Pan), the first step in CoA biosynthesis.</text>
</comment>
<evidence type="ECO:0000256" key="8">
    <source>
        <dbReference type="ARBA" id="ARBA00022679"/>
    </source>
</evidence>
<dbReference type="eggNOG" id="COG1521">
    <property type="taxonomic scope" value="Bacteria"/>
</dbReference>
<comment type="pathway">
    <text evidence="4 16">Cofactor biosynthesis; coenzyme A biosynthesis; CoA from (R)-pantothenate: step 1/5.</text>
</comment>
<evidence type="ECO:0000256" key="9">
    <source>
        <dbReference type="ARBA" id="ARBA00022741"/>
    </source>
</evidence>
<evidence type="ECO:0000256" key="14">
    <source>
        <dbReference type="ARBA" id="ARBA00038036"/>
    </source>
</evidence>
<evidence type="ECO:0000256" key="6">
    <source>
        <dbReference type="ARBA" id="ARBA00012102"/>
    </source>
</evidence>
<comment type="subcellular location">
    <subcellularLocation>
        <location evidence="3 16">Cytoplasm</location>
    </subcellularLocation>
</comment>
<dbReference type="GO" id="GO:0015937">
    <property type="term" value="P:coenzyme A biosynthetic process"/>
    <property type="evidence" value="ECO:0007669"/>
    <property type="project" value="UniProtKB-UniRule"/>
</dbReference>
<keyword evidence="10 16" id="KW-0418">Kinase</keyword>
<feature type="binding site" evidence="16">
    <location>
        <begin position="16"/>
        <end position="23"/>
    </location>
    <ligand>
        <name>ATP</name>
        <dbReference type="ChEBI" id="CHEBI:30616"/>
    </ligand>
</feature>
<evidence type="ECO:0000313" key="17">
    <source>
        <dbReference type="EMBL" id="SCX13004.1"/>
    </source>
</evidence>
<dbReference type="InterPro" id="IPR004619">
    <property type="entry name" value="Type_III_PanK"/>
</dbReference>
<dbReference type="NCBIfam" id="NF009853">
    <property type="entry name" value="PRK13320.1-5"/>
    <property type="match status" value="1"/>
</dbReference>
<evidence type="ECO:0000256" key="11">
    <source>
        <dbReference type="ARBA" id="ARBA00022840"/>
    </source>
</evidence>
<dbReference type="Pfam" id="PF03309">
    <property type="entry name" value="Pan_kinase"/>
    <property type="match status" value="1"/>
</dbReference>
<sequence length="254" mass="28662">MYLCFHNEENMLLAIDVGNTRIKVAVFEKHTFLFQDVFLKEEAVKKTGNIFKNFPQITESVFSSVGKLDEELLALLQKTSKLNIISSESVFPFKNKYATPKTLGVDRMVLASGATLVYPKQNRLIIDAGTCITYDFVDEKDTYLGGAISPGLRLRYEALHNYTAKLPLLTLEQPQNFIGNSTRESIHSGVVNGIVNEIDGFINQYRQQYQDLTVILTGGDAEFLAKNIKNTIFANSNFLLESLNHIHHYTINND</sequence>
<dbReference type="NCBIfam" id="TIGR00671">
    <property type="entry name" value="baf"/>
    <property type="match status" value="1"/>
</dbReference>
<dbReference type="Proteomes" id="UP000182124">
    <property type="component" value="Unassembled WGS sequence"/>
</dbReference>
<dbReference type="EMBL" id="FMTY01000004">
    <property type="protein sequence ID" value="SCX13004.1"/>
    <property type="molecule type" value="Genomic_DNA"/>
</dbReference>
<evidence type="ECO:0000313" key="18">
    <source>
        <dbReference type="Proteomes" id="UP000182124"/>
    </source>
</evidence>
<feature type="active site" description="Proton acceptor" evidence="16">
    <location>
        <position position="106"/>
    </location>
</feature>
<evidence type="ECO:0000256" key="13">
    <source>
        <dbReference type="ARBA" id="ARBA00022993"/>
    </source>
</evidence>
<accession>A0A1G4VWG8</accession>
<evidence type="ECO:0000256" key="10">
    <source>
        <dbReference type="ARBA" id="ARBA00022777"/>
    </source>
</evidence>
<keyword evidence="11 16" id="KW-0067">ATP-binding</keyword>
<dbReference type="GO" id="GO:0005737">
    <property type="term" value="C:cytoplasm"/>
    <property type="evidence" value="ECO:0007669"/>
    <property type="project" value="UniProtKB-SubCell"/>
</dbReference>
<dbReference type="EC" id="2.7.1.33" evidence="6 16"/>
<evidence type="ECO:0000256" key="7">
    <source>
        <dbReference type="ARBA" id="ARBA00022490"/>
    </source>
</evidence>
<feature type="binding site" evidence="16">
    <location>
        <begin position="104"/>
        <end position="107"/>
    </location>
    <ligand>
        <name>substrate</name>
    </ligand>
</feature>